<protein>
    <submittedName>
        <fullName evidence="1">Uncharacterized protein</fullName>
    </submittedName>
</protein>
<name>A0ABV1RI99_9ALTE</name>
<dbReference type="Proteomes" id="UP001467690">
    <property type="component" value="Unassembled WGS sequence"/>
</dbReference>
<sequence>MKHAGKKQLGINSLDTIEKDFRLVATKLNANLVNKDAKVVLDALCQNIPWSLSNFWGLEIRLDDNNACSDILFEIKKDASVLPLLVESSNKSLIGNLIEHSNIWRGISQLAKSCMAEGHCFNRYIRNIWLEFDCAGVLAPQDKSFSNILHNPCVFIGPIENKLNVEQEMQLIAEFHKVFDVPFLAQKQACLEKMIRCLPSQAKIFQVGLMLARPTRDLRFCISHLSKNDIFDWLTSVKWTGDYLKLKSLLSKLPSKLRMLSLGVNITETGISPRIGLECYMDWDKPMEQDWSMLFELIEDQHVCKEAKREGCLDFVGFSPYLNNKLKGRKFYHGLFTSIHHIKLSINENALIDGAKGYLACYRPELDFDKFVENYSTSSSTSSVGGKGEYIL</sequence>
<evidence type="ECO:0000313" key="1">
    <source>
        <dbReference type="EMBL" id="MER2492655.1"/>
    </source>
</evidence>
<keyword evidence="2" id="KW-1185">Reference proteome</keyword>
<gene>
    <name evidence="1" type="ORF">ABS311_12285</name>
</gene>
<evidence type="ECO:0000313" key="2">
    <source>
        <dbReference type="Proteomes" id="UP001467690"/>
    </source>
</evidence>
<accession>A0ABV1RI99</accession>
<reference evidence="1 2" key="1">
    <citation type="submission" date="2024-06" db="EMBL/GenBank/DDBJ databases">
        <authorList>
            <person name="Chen R.Y."/>
        </authorList>
    </citation>
    <scope>NUCLEOTIDE SEQUENCE [LARGE SCALE GENOMIC DNA]</scope>
    <source>
        <strain evidence="1 2">D2</strain>
    </source>
</reference>
<proteinExistence type="predicted"/>
<comment type="caution">
    <text evidence="1">The sequence shown here is derived from an EMBL/GenBank/DDBJ whole genome shotgun (WGS) entry which is preliminary data.</text>
</comment>
<organism evidence="1 2">
    <name type="scientific">Catenovulum sediminis</name>
    <dbReference type="NCBI Taxonomy" id="1740262"/>
    <lineage>
        <taxon>Bacteria</taxon>
        <taxon>Pseudomonadati</taxon>
        <taxon>Pseudomonadota</taxon>
        <taxon>Gammaproteobacteria</taxon>
        <taxon>Alteromonadales</taxon>
        <taxon>Alteromonadaceae</taxon>
        <taxon>Catenovulum</taxon>
    </lineage>
</organism>
<dbReference type="RefSeq" id="WP_350402115.1">
    <property type="nucleotide sequence ID" value="NZ_JBELOE010000217.1"/>
</dbReference>
<dbReference type="EMBL" id="JBELOE010000217">
    <property type="protein sequence ID" value="MER2492655.1"/>
    <property type="molecule type" value="Genomic_DNA"/>
</dbReference>